<accession>A0AAV7PDH2</accession>
<feature type="region of interest" description="Disordered" evidence="1">
    <location>
        <begin position="72"/>
        <end position="97"/>
    </location>
</feature>
<organism evidence="2 3">
    <name type="scientific">Pleurodeles waltl</name>
    <name type="common">Iberian ribbed newt</name>
    <dbReference type="NCBI Taxonomy" id="8319"/>
    <lineage>
        <taxon>Eukaryota</taxon>
        <taxon>Metazoa</taxon>
        <taxon>Chordata</taxon>
        <taxon>Craniata</taxon>
        <taxon>Vertebrata</taxon>
        <taxon>Euteleostomi</taxon>
        <taxon>Amphibia</taxon>
        <taxon>Batrachia</taxon>
        <taxon>Caudata</taxon>
        <taxon>Salamandroidea</taxon>
        <taxon>Salamandridae</taxon>
        <taxon>Pleurodelinae</taxon>
        <taxon>Pleurodeles</taxon>
    </lineage>
</organism>
<evidence type="ECO:0000313" key="2">
    <source>
        <dbReference type="EMBL" id="KAJ1125229.1"/>
    </source>
</evidence>
<name>A0AAV7PDH2_PLEWA</name>
<dbReference type="AlphaFoldDB" id="A0AAV7PDH2"/>
<gene>
    <name evidence="2" type="ORF">NDU88_003663</name>
</gene>
<evidence type="ECO:0000313" key="3">
    <source>
        <dbReference type="Proteomes" id="UP001066276"/>
    </source>
</evidence>
<keyword evidence="3" id="KW-1185">Reference proteome</keyword>
<comment type="caution">
    <text evidence="2">The sequence shown here is derived from an EMBL/GenBank/DDBJ whole genome shotgun (WGS) entry which is preliminary data.</text>
</comment>
<evidence type="ECO:0000256" key="1">
    <source>
        <dbReference type="SAM" id="MobiDB-lite"/>
    </source>
</evidence>
<sequence>MQAEEALRLDRLIWRHLGGPETSDTWPVTEPASAGARAELVLRADSLARRTEELGQVREDLRPAVLGRAAVRTHGGGARHGDLGREPQSISAPSGAKKRLRARRAHGLPADSSERWAEELGRAREDLRPLALGRAAVRVRPSGTCPQERAGEGSPKHCCPIGGTRKTVTV</sequence>
<dbReference type="EMBL" id="JANPWB010000011">
    <property type="protein sequence ID" value="KAJ1125229.1"/>
    <property type="molecule type" value="Genomic_DNA"/>
</dbReference>
<reference evidence="2" key="1">
    <citation type="journal article" date="2022" name="bioRxiv">
        <title>Sequencing and chromosome-scale assembly of the giantPleurodeles waltlgenome.</title>
        <authorList>
            <person name="Brown T."/>
            <person name="Elewa A."/>
            <person name="Iarovenko S."/>
            <person name="Subramanian E."/>
            <person name="Araus A.J."/>
            <person name="Petzold A."/>
            <person name="Susuki M."/>
            <person name="Suzuki K.-i.T."/>
            <person name="Hayashi T."/>
            <person name="Toyoda A."/>
            <person name="Oliveira C."/>
            <person name="Osipova E."/>
            <person name="Leigh N.D."/>
            <person name="Simon A."/>
            <person name="Yun M.H."/>
        </authorList>
    </citation>
    <scope>NUCLEOTIDE SEQUENCE</scope>
    <source>
        <strain evidence="2">20211129_DDA</strain>
        <tissue evidence="2">Liver</tissue>
    </source>
</reference>
<proteinExistence type="predicted"/>
<dbReference type="Proteomes" id="UP001066276">
    <property type="component" value="Chromosome 7"/>
</dbReference>
<protein>
    <submittedName>
        <fullName evidence="2">Uncharacterized protein</fullName>
    </submittedName>
</protein>